<gene>
    <name evidence="3" type="ORF">DPMN_098873</name>
</gene>
<dbReference type="EMBL" id="JAIWYP010000003">
    <property type="protein sequence ID" value="KAH3856287.1"/>
    <property type="molecule type" value="Genomic_DNA"/>
</dbReference>
<reference evidence="3" key="1">
    <citation type="journal article" date="2019" name="bioRxiv">
        <title>The Genome of the Zebra Mussel, Dreissena polymorpha: A Resource for Invasive Species Research.</title>
        <authorList>
            <person name="McCartney M.A."/>
            <person name="Auch B."/>
            <person name="Kono T."/>
            <person name="Mallez S."/>
            <person name="Zhang Y."/>
            <person name="Obille A."/>
            <person name="Becker A."/>
            <person name="Abrahante J.E."/>
            <person name="Garbe J."/>
            <person name="Badalamenti J.P."/>
            <person name="Herman A."/>
            <person name="Mangelson H."/>
            <person name="Liachko I."/>
            <person name="Sullivan S."/>
            <person name="Sone E.D."/>
            <person name="Koren S."/>
            <person name="Silverstein K.A.T."/>
            <person name="Beckman K.B."/>
            <person name="Gohl D.M."/>
        </authorList>
    </citation>
    <scope>NUCLEOTIDE SEQUENCE</scope>
    <source>
        <strain evidence="3">Duluth1</strain>
        <tissue evidence="3">Whole animal</tissue>
    </source>
</reference>
<comment type="caution">
    <text evidence="3">The sequence shown here is derived from an EMBL/GenBank/DDBJ whole genome shotgun (WGS) entry which is preliminary data.</text>
</comment>
<evidence type="ECO:0000313" key="4">
    <source>
        <dbReference type="Proteomes" id="UP000828390"/>
    </source>
</evidence>
<accession>A0A9D4LFI2</accession>
<keyword evidence="2" id="KW-1133">Transmembrane helix</keyword>
<feature type="transmembrane region" description="Helical" evidence="2">
    <location>
        <begin position="120"/>
        <end position="141"/>
    </location>
</feature>
<keyword evidence="2" id="KW-0812">Transmembrane</keyword>
<proteinExistence type="predicted"/>
<feature type="region of interest" description="Disordered" evidence="1">
    <location>
        <begin position="1"/>
        <end position="43"/>
    </location>
</feature>
<feature type="compositionally biased region" description="Low complexity" evidence="1">
    <location>
        <begin position="14"/>
        <end position="36"/>
    </location>
</feature>
<dbReference type="Proteomes" id="UP000828390">
    <property type="component" value="Unassembled WGS sequence"/>
</dbReference>
<keyword evidence="4" id="KW-1185">Reference proteome</keyword>
<name>A0A9D4LFI2_DREPO</name>
<sequence length="163" mass="17558">MRAASATPAKPDPGSGISGSEDSSASSSGTASRIGGNATQTKQQETSLKLNRFLALSGYTEGAPIDSVLGWKGEMKVHDDYFLTAGHTPGTLRSALLAIRPFIKWCMDVGRASREKAEAVSFNVAFYCIMSIYVSIFTMHYSHVHSIIIKGVKISLNEQRITV</sequence>
<dbReference type="AlphaFoldDB" id="A0A9D4LFI2"/>
<evidence type="ECO:0000313" key="3">
    <source>
        <dbReference type="EMBL" id="KAH3856287.1"/>
    </source>
</evidence>
<keyword evidence="2" id="KW-0472">Membrane</keyword>
<protein>
    <submittedName>
        <fullName evidence="3">Uncharacterized protein</fullName>
    </submittedName>
</protein>
<reference evidence="3" key="2">
    <citation type="submission" date="2020-11" db="EMBL/GenBank/DDBJ databases">
        <authorList>
            <person name="McCartney M.A."/>
            <person name="Auch B."/>
            <person name="Kono T."/>
            <person name="Mallez S."/>
            <person name="Becker A."/>
            <person name="Gohl D.M."/>
            <person name="Silverstein K.A.T."/>
            <person name="Koren S."/>
            <person name="Bechman K.B."/>
            <person name="Herman A."/>
            <person name="Abrahante J.E."/>
            <person name="Garbe J."/>
        </authorList>
    </citation>
    <scope>NUCLEOTIDE SEQUENCE</scope>
    <source>
        <strain evidence="3">Duluth1</strain>
        <tissue evidence="3">Whole animal</tissue>
    </source>
</reference>
<organism evidence="3 4">
    <name type="scientific">Dreissena polymorpha</name>
    <name type="common">Zebra mussel</name>
    <name type="synonym">Mytilus polymorpha</name>
    <dbReference type="NCBI Taxonomy" id="45954"/>
    <lineage>
        <taxon>Eukaryota</taxon>
        <taxon>Metazoa</taxon>
        <taxon>Spiralia</taxon>
        <taxon>Lophotrochozoa</taxon>
        <taxon>Mollusca</taxon>
        <taxon>Bivalvia</taxon>
        <taxon>Autobranchia</taxon>
        <taxon>Heteroconchia</taxon>
        <taxon>Euheterodonta</taxon>
        <taxon>Imparidentia</taxon>
        <taxon>Neoheterodontei</taxon>
        <taxon>Myida</taxon>
        <taxon>Dreissenoidea</taxon>
        <taxon>Dreissenidae</taxon>
        <taxon>Dreissena</taxon>
    </lineage>
</organism>
<evidence type="ECO:0000256" key="1">
    <source>
        <dbReference type="SAM" id="MobiDB-lite"/>
    </source>
</evidence>
<evidence type="ECO:0000256" key="2">
    <source>
        <dbReference type="SAM" id="Phobius"/>
    </source>
</evidence>